<dbReference type="SUPFAM" id="SSF69322">
    <property type="entry name" value="Tricorn protease domain 2"/>
    <property type="match status" value="1"/>
</dbReference>
<dbReference type="Proteomes" id="UP001345827">
    <property type="component" value="Unassembled WGS sequence"/>
</dbReference>
<evidence type="ECO:0000259" key="10">
    <source>
        <dbReference type="Pfam" id="PF23769"/>
    </source>
</evidence>
<feature type="repeat" description="WD" evidence="8">
    <location>
        <begin position="403"/>
        <end position="444"/>
    </location>
</feature>
<dbReference type="InterPro" id="IPR001680">
    <property type="entry name" value="WD40_rpt"/>
</dbReference>
<feature type="region of interest" description="Disordered" evidence="9">
    <location>
        <begin position="1"/>
        <end position="111"/>
    </location>
</feature>
<comment type="subcellular location">
    <subcellularLocation>
        <location evidence="1">Nucleus</location>
        <location evidence="1">Nucleolus</location>
    </subcellularLocation>
</comment>
<evidence type="ECO:0000256" key="4">
    <source>
        <dbReference type="ARBA" id="ARBA00022574"/>
    </source>
</evidence>
<name>A0AAV9Q3T0_9PEZI</name>
<evidence type="ECO:0000256" key="2">
    <source>
        <dbReference type="ARBA" id="ARBA00022517"/>
    </source>
</evidence>
<proteinExistence type="predicted"/>
<dbReference type="SUPFAM" id="SSF82171">
    <property type="entry name" value="DPP6 N-terminal domain-like"/>
    <property type="match status" value="1"/>
</dbReference>
<evidence type="ECO:0000256" key="1">
    <source>
        <dbReference type="ARBA" id="ARBA00004604"/>
    </source>
</evidence>
<dbReference type="Pfam" id="PF00400">
    <property type="entry name" value="WD40"/>
    <property type="match status" value="1"/>
</dbReference>
<dbReference type="AlphaFoldDB" id="A0AAV9Q3T0"/>
<evidence type="ECO:0000256" key="8">
    <source>
        <dbReference type="PROSITE-ProRule" id="PRU00221"/>
    </source>
</evidence>
<evidence type="ECO:0000256" key="9">
    <source>
        <dbReference type="SAM" id="MobiDB-lite"/>
    </source>
</evidence>
<gene>
    <name evidence="11" type="primary">NAN1</name>
    <name evidence="11" type="ORF">LTR25_006620</name>
</gene>
<dbReference type="PROSITE" id="PS50082">
    <property type="entry name" value="WD_REPEATS_2"/>
    <property type="match status" value="1"/>
</dbReference>
<organism evidence="11 12">
    <name type="scientific">Vermiconidia calcicola</name>
    <dbReference type="NCBI Taxonomy" id="1690605"/>
    <lineage>
        <taxon>Eukaryota</taxon>
        <taxon>Fungi</taxon>
        <taxon>Dikarya</taxon>
        <taxon>Ascomycota</taxon>
        <taxon>Pezizomycotina</taxon>
        <taxon>Dothideomycetes</taxon>
        <taxon>Dothideomycetidae</taxon>
        <taxon>Mycosphaerellales</taxon>
        <taxon>Extremaceae</taxon>
        <taxon>Vermiconidia</taxon>
    </lineage>
</organism>
<keyword evidence="7" id="KW-0539">Nucleus</keyword>
<keyword evidence="2" id="KW-0690">Ribosome biogenesis</keyword>
<dbReference type="PANTHER" id="PTHR44215">
    <property type="entry name" value="WD REPEAT-CONTAINING PROTEIN 75"/>
    <property type="match status" value="1"/>
</dbReference>
<evidence type="ECO:0000256" key="6">
    <source>
        <dbReference type="ARBA" id="ARBA00023163"/>
    </source>
</evidence>
<feature type="compositionally biased region" description="Basic residues" evidence="9">
    <location>
        <begin position="23"/>
        <end position="33"/>
    </location>
</feature>
<comment type="caution">
    <text evidence="11">The sequence shown here is derived from an EMBL/GenBank/DDBJ whole genome shotgun (WGS) entry which is preliminary data.</text>
</comment>
<dbReference type="SMART" id="SM00320">
    <property type="entry name" value="WD40"/>
    <property type="match status" value="3"/>
</dbReference>
<dbReference type="EMBL" id="JAXLQG010000011">
    <property type="protein sequence ID" value="KAK5534588.1"/>
    <property type="molecule type" value="Genomic_DNA"/>
</dbReference>
<dbReference type="PROSITE" id="PS50294">
    <property type="entry name" value="WD_REPEATS_REGION"/>
    <property type="match status" value="1"/>
</dbReference>
<feature type="region of interest" description="Disordered" evidence="9">
    <location>
        <begin position="123"/>
        <end position="149"/>
    </location>
</feature>
<evidence type="ECO:0000313" key="11">
    <source>
        <dbReference type="EMBL" id="KAK5534588.1"/>
    </source>
</evidence>
<reference evidence="11 12" key="1">
    <citation type="submission" date="2023-06" db="EMBL/GenBank/DDBJ databases">
        <title>Black Yeasts Isolated from many extreme environments.</title>
        <authorList>
            <person name="Coleine C."/>
            <person name="Stajich J.E."/>
            <person name="Selbmann L."/>
        </authorList>
    </citation>
    <scope>NUCLEOTIDE SEQUENCE [LARGE SCALE GENOMIC DNA]</scope>
    <source>
        <strain evidence="11 12">CCFEE 5887</strain>
    </source>
</reference>
<protein>
    <submittedName>
        <fullName evidence="11">NET1-associated nuclear protein 1</fullName>
    </submittedName>
</protein>
<dbReference type="InterPro" id="IPR053826">
    <property type="entry name" value="WDR75"/>
</dbReference>
<evidence type="ECO:0000256" key="3">
    <source>
        <dbReference type="ARBA" id="ARBA00022552"/>
    </source>
</evidence>
<sequence length="982" mass="106875">MAQLAKRDAGVAFDGAASDSPHASKRQRKRNSRKSADESASTSAHATSEETPLKNGTARPPDVQELGPYEVTPRVPRHEPEKSPKSQAKSTRAVETPSKEKGQTIDMTMWEDISTDNTKALAVKTKPSKVSETPSKSKKAQPVSSDWSLSRGHGGTFIEQDPIFTSDNQFLIIPTHSDVKIFSTKTSLLVRSFQVDNKSDITNCALSTADPSRLYVSNSRGLLSMWDWVSGVILRKQELGRGVQQVLPIHSQDKKEIVLVLQQSEGKGTSAVAFAVDTATNQFNQLQVVLQRNLRLSSIQAHAQGSILVASARDRILVGQSQLTADGGLDLTYTWREISFPGSIISFDAQINIGKSKTSRKVPFLDVAVGLQNGAIIHYEDVLFKLIGREKKNLNQDIVGRKLHWHRTSVNTLKWSRDRNYLISGGDETVLVIWQLDTNQKQFLPHLSTSILGLTVSASGSSYALRLGDNSIMVLSTADLLPSTNINGLALGDTQHHRAPVALHPTAENRLFAAIPANPVTKGSLRGKSSTLLQSYDLESDLQIGRQALTRNMTTALNVAPSGQSVQEPNVTQIAVSHDGKWLATVDEWQPNDQDLDARYIEADASRDRGSATETSLRLWTVNDNDNTWELVTRVDEPHKPGPHSILGLAVSPTRLEMATIGSDANIRLWSPKARHRNGVAVRNSSNEQLYTWTCSRTIPCEQDASGRTEAATWAALVYSDDGSVLAGSWSWQSDSTRFVHLIDPRTGQISLSQPDLLHQGDGKMEFSGRYLVCLSQMLTVYDTLTSQVTSTISLDPALVSPQSQAPSFLAVNKLDGTVAVSISRSQKPRSTKVLVLNISGGEIKPLHEISFPGTIRSLLASTTAPGFLIVDDRNVLRSLKPSGSQVITSVISRSLTTHEPEQVTKGLDNIFGRAGVNTVAGTDGVVEDENVGGDVMKQSLTNEDATTSSRDLNSVLRIVSSTQAPSPAELFQRVVGVLAKR</sequence>
<feature type="domain" description="WD repeat-containing protein 75 second beta-propeller" evidence="10">
    <location>
        <begin position="564"/>
        <end position="831"/>
    </location>
</feature>
<accession>A0AAV9Q3T0</accession>
<dbReference type="InterPro" id="IPR015943">
    <property type="entry name" value="WD40/YVTN_repeat-like_dom_sf"/>
</dbReference>
<dbReference type="GO" id="GO:0045943">
    <property type="term" value="P:positive regulation of transcription by RNA polymerase I"/>
    <property type="evidence" value="ECO:0007669"/>
    <property type="project" value="InterPro"/>
</dbReference>
<keyword evidence="4 8" id="KW-0853">WD repeat</keyword>
<dbReference type="Pfam" id="PF23769">
    <property type="entry name" value="Beta-prop_WDR75_2nd"/>
    <property type="match status" value="1"/>
</dbReference>
<evidence type="ECO:0000313" key="12">
    <source>
        <dbReference type="Proteomes" id="UP001345827"/>
    </source>
</evidence>
<dbReference type="PANTHER" id="PTHR44215:SF1">
    <property type="entry name" value="WD REPEAT-CONTAINING PROTEIN 75"/>
    <property type="match status" value="1"/>
</dbReference>
<dbReference type="Gene3D" id="2.130.10.10">
    <property type="entry name" value="YVTN repeat-like/Quinoprotein amine dehydrogenase"/>
    <property type="match status" value="2"/>
</dbReference>
<dbReference type="InterPro" id="IPR057644">
    <property type="entry name" value="Beta-prop_WDR75_2nd"/>
</dbReference>
<keyword evidence="12" id="KW-1185">Reference proteome</keyword>
<dbReference type="GO" id="GO:0003723">
    <property type="term" value="F:RNA binding"/>
    <property type="evidence" value="ECO:0007669"/>
    <property type="project" value="InterPro"/>
</dbReference>
<dbReference type="GO" id="GO:0006364">
    <property type="term" value="P:rRNA processing"/>
    <property type="evidence" value="ECO:0007669"/>
    <property type="project" value="UniProtKB-KW"/>
</dbReference>
<evidence type="ECO:0000256" key="7">
    <source>
        <dbReference type="ARBA" id="ARBA00023242"/>
    </source>
</evidence>
<keyword evidence="3" id="KW-0698">rRNA processing</keyword>
<evidence type="ECO:0000256" key="5">
    <source>
        <dbReference type="ARBA" id="ARBA00022737"/>
    </source>
</evidence>
<keyword evidence="5" id="KW-0677">Repeat</keyword>
<dbReference type="GO" id="GO:0032040">
    <property type="term" value="C:small-subunit processome"/>
    <property type="evidence" value="ECO:0007669"/>
    <property type="project" value="InterPro"/>
</dbReference>
<dbReference type="GO" id="GO:2000234">
    <property type="term" value="P:positive regulation of rRNA processing"/>
    <property type="evidence" value="ECO:0007669"/>
    <property type="project" value="TreeGrafter"/>
</dbReference>
<keyword evidence="6" id="KW-0804">Transcription</keyword>